<name>A0A5C3LE20_9AGAR</name>
<dbReference type="EMBL" id="ML213783">
    <property type="protein sequence ID" value="TFK31314.1"/>
    <property type="molecule type" value="Genomic_DNA"/>
</dbReference>
<organism evidence="5 6">
    <name type="scientific">Crucibulum laeve</name>
    <dbReference type="NCBI Taxonomy" id="68775"/>
    <lineage>
        <taxon>Eukaryota</taxon>
        <taxon>Fungi</taxon>
        <taxon>Dikarya</taxon>
        <taxon>Basidiomycota</taxon>
        <taxon>Agaricomycotina</taxon>
        <taxon>Agaricomycetes</taxon>
        <taxon>Agaricomycetidae</taxon>
        <taxon>Agaricales</taxon>
        <taxon>Agaricineae</taxon>
        <taxon>Nidulariaceae</taxon>
        <taxon>Crucibulum</taxon>
    </lineage>
</organism>
<dbReference type="Pfam" id="PF00135">
    <property type="entry name" value="COesterase"/>
    <property type="match status" value="1"/>
</dbReference>
<dbReference type="PROSITE" id="PS00941">
    <property type="entry name" value="CARBOXYLESTERASE_B_2"/>
    <property type="match status" value="1"/>
</dbReference>
<feature type="domain" description="Carboxylesterase type B" evidence="4">
    <location>
        <begin position="19"/>
        <end position="533"/>
    </location>
</feature>
<gene>
    <name evidence="5" type="ORF">BDQ12DRAFT_694332</name>
</gene>
<dbReference type="GO" id="GO:0016787">
    <property type="term" value="F:hydrolase activity"/>
    <property type="evidence" value="ECO:0007669"/>
    <property type="project" value="UniProtKB-KW"/>
</dbReference>
<keyword evidence="3" id="KW-0732">Signal</keyword>
<protein>
    <recommendedName>
        <fullName evidence="3">Carboxylic ester hydrolase</fullName>
        <ecNumber evidence="3">3.1.1.-</ecNumber>
    </recommendedName>
</protein>
<dbReference type="OrthoDB" id="408631at2759"/>
<comment type="similarity">
    <text evidence="1 3">Belongs to the type-B carboxylesterase/lipase family.</text>
</comment>
<dbReference type="Gene3D" id="3.40.50.1820">
    <property type="entry name" value="alpha/beta hydrolase"/>
    <property type="match status" value="1"/>
</dbReference>
<dbReference type="Proteomes" id="UP000308652">
    <property type="component" value="Unassembled WGS sequence"/>
</dbReference>
<accession>A0A5C3LE20</accession>
<reference evidence="5 6" key="1">
    <citation type="journal article" date="2019" name="Nat. Ecol. Evol.">
        <title>Megaphylogeny resolves global patterns of mushroom evolution.</title>
        <authorList>
            <person name="Varga T."/>
            <person name="Krizsan K."/>
            <person name="Foldi C."/>
            <person name="Dima B."/>
            <person name="Sanchez-Garcia M."/>
            <person name="Sanchez-Ramirez S."/>
            <person name="Szollosi G.J."/>
            <person name="Szarkandi J.G."/>
            <person name="Papp V."/>
            <person name="Albert L."/>
            <person name="Andreopoulos W."/>
            <person name="Angelini C."/>
            <person name="Antonin V."/>
            <person name="Barry K.W."/>
            <person name="Bougher N.L."/>
            <person name="Buchanan P."/>
            <person name="Buyck B."/>
            <person name="Bense V."/>
            <person name="Catcheside P."/>
            <person name="Chovatia M."/>
            <person name="Cooper J."/>
            <person name="Damon W."/>
            <person name="Desjardin D."/>
            <person name="Finy P."/>
            <person name="Geml J."/>
            <person name="Haridas S."/>
            <person name="Hughes K."/>
            <person name="Justo A."/>
            <person name="Karasinski D."/>
            <person name="Kautmanova I."/>
            <person name="Kiss B."/>
            <person name="Kocsube S."/>
            <person name="Kotiranta H."/>
            <person name="LaButti K.M."/>
            <person name="Lechner B.E."/>
            <person name="Liimatainen K."/>
            <person name="Lipzen A."/>
            <person name="Lukacs Z."/>
            <person name="Mihaltcheva S."/>
            <person name="Morgado L.N."/>
            <person name="Niskanen T."/>
            <person name="Noordeloos M.E."/>
            <person name="Ohm R.A."/>
            <person name="Ortiz-Santana B."/>
            <person name="Ovrebo C."/>
            <person name="Racz N."/>
            <person name="Riley R."/>
            <person name="Savchenko A."/>
            <person name="Shiryaev A."/>
            <person name="Soop K."/>
            <person name="Spirin V."/>
            <person name="Szebenyi C."/>
            <person name="Tomsovsky M."/>
            <person name="Tulloss R.E."/>
            <person name="Uehling J."/>
            <person name="Grigoriev I.V."/>
            <person name="Vagvolgyi C."/>
            <person name="Papp T."/>
            <person name="Martin F.M."/>
            <person name="Miettinen O."/>
            <person name="Hibbett D.S."/>
            <person name="Nagy L.G."/>
        </authorList>
    </citation>
    <scope>NUCLEOTIDE SEQUENCE [LARGE SCALE GENOMIC DNA]</scope>
    <source>
        <strain evidence="5 6">CBS 166.37</strain>
    </source>
</reference>
<feature type="signal peptide" evidence="3">
    <location>
        <begin position="1"/>
        <end position="17"/>
    </location>
</feature>
<evidence type="ECO:0000256" key="2">
    <source>
        <dbReference type="ARBA" id="ARBA00022801"/>
    </source>
</evidence>
<dbReference type="InterPro" id="IPR050309">
    <property type="entry name" value="Type-B_Carboxylest/Lipase"/>
</dbReference>
<dbReference type="EC" id="3.1.1.-" evidence="3"/>
<evidence type="ECO:0000313" key="6">
    <source>
        <dbReference type="Proteomes" id="UP000308652"/>
    </source>
</evidence>
<dbReference type="InterPro" id="IPR019826">
    <property type="entry name" value="Carboxylesterase_B_AS"/>
</dbReference>
<dbReference type="SUPFAM" id="SSF53474">
    <property type="entry name" value="alpha/beta-Hydrolases"/>
    <property type="match status" value="1"/>
</dbReference>
<dbReference type="PANTHER" id="PTHR11559">
    <property type="entry name" value="CARBOXYLESTERASE"/>
    <property type="match status" value="1"/>
</dbReference>
<dbReference type="AlphaFoldDB" id="A0A5C3LE20"/>
<dbReference type="InterPro" id="IPR002018">
    <property type="entry name" value="CarbesteraseB"/>
</dbReference>
<dbReference type="STRING" id="68775.A0A5C3LE20"/>
<evidence type="ECO:0000259" key="4">
    <source>
        <dbReference type="Pfam" id="PF00135"/>
    </source>
</evidence>
<feature type="chain" id="PRO_5023108993" description="Carboxylic ester hydrolase" evidence="3">
    <location>
        <begin position="18"/>
        <end position="547"/>
    </location>
</feature>
<evidence type="ECO:0000313" key="5">
    <source>
        <dbReference type="EMBL" id="TFK31314.1"/>
    </source>
</evidence>
<keyword evidence="2 3" id="KW-0378">Hydrolase</keyword>
<sequence length="547" mass="59283">MLLPVSFTFGLLTLVQAAPEVKIGQTTFTGRDVTGFQQDFFGGIPFAYPPVGNLRFKPPVLKTRLDVSTFDASNFGPGCLQSGAPLGAVSEDCLTINVFRPSGTTASSNLPVLFWTYGGSFASGSSSVYNGSGIVAQSVARGTPVIYVNFNYRVGPLGFPQGQESHDRGALNLGIKDDLAALEWVQQNIRFFGGDNKKVTIFGQSAGSIINAILFMQPTLITRLARAAIFESGSAATFITFDASRRELEWQNFVAGIPSCASKATSGNTYDCLKKANTTEIYQGVLNGIAKAPEYFSYGPTMDGPLGLYPDVPSKLFARGQFARLPFITGTTLDEGTIFTPRYIDSEDTVRYLLVANFSPPVVASVELQNTADQLLELYPNVPALGSPYNTGNETFGLDPEYKRTAALEGDLSFDSQRRLWIQTASKAGVKTFGYLFTQPQPNGDPANGVAHGSEVLFVYGAPSDRSAAALQLSSQMINYWVSFATSLTPNDGLGVPRPEWGQYTPDNQVILELNGANTTMIPDTYRKEQMDFINSKPAVFRHRRSL</sequence>
<dbReference type="InterPro" id="IPR029058">
    <property type="entry name" value="AB_hydrolase_fold"/>
</dbReference>
<dbReference type="PROSITE" id="PS00122">
    <property type="entry name" value="CARBOXYLESTERASE_B_1"/>
    <property type="match status" value="1"/>
</dbReference>
<keyword evidence="6" id="KW-1185">Reference proteome</keyword>
<evidence type="ECO:0000256" key="1">
    <source>
        <dbReference type="ARBA" id="ARBA00005964"/>
    </source>
</evidence>
<dbReference type="InterPro" id="IPR019819">
    <property type="entry name" value="Carboxylesterase_B_CS"/>
</dbReference>
<evidence type="ECO:0000256" key="3">
    <source>
        <dbReference type="RuleBase" id="RU361235"/>
    </source>
</evidence>
<proteinExistence type="inferred from homology"/>